<name>A0ABD2P6G4_9CUCU</name>
<keyword evidence="2" id="KW-1185">Reference proteome</keyword>
<accession>A0ABD2P6G4</accession>
<organism evidence="1 2">
    <name type="scientific">Cryptolaemus montrouzieri</name>
    <dbReference type="NCBI Taxonomy" id="559131"/>
    <lineage>
        <taxon>Eukaryota</taxon>
        <taxon>Metazoa</taxon>
        <taxon>Ecdysozoa</taxon>
        <taxon>Arthropoda</taxon>
        <taxon>Hexapoda</taxon>
        <taxon>Insecta</taxon>
        <taxon>Pterygota</taxon>
        <taxon>Neoptera</taxon>
        <taxon>Endopterygota</taxon>
        <taxon>Coleoptera</taxon>
        <taxon>Polyphaga</taxon>
        <taxon>Cucujiformia</taxon>
        <taxon>Coccinelloidea</taxon>
        <taxon>Coccinellidae</taxon>
        <taxon>Scymninae</taxon>
        <taxon>Scymnini</taxon>
        <taxon>Cryptolaemus</taxon>
    </lineage>
</organism>
<reference evidence="1 2" key="1">
    <citation type="journal article" date="2021" name="BMC Biol.">
        <title>Horizontally acquired antibacterial genes associated with adaptive radiation of ladybird beetles.</title>
        <authorList>
            <person name="Li H.S."/>
            <person name="Tang X.F."/>
            <person name="Huang Y.H."/>
            <person name="Xu Z.Y."/>
            <person name="Chen M.L."/>
            <person name="Du X.Y."/>
            <person name="Qiu B.Y."/>
            <person name="Chen P.T."/>
            <person name="Zhang W."/>
            <person name="Slipinski A."/>
            <person name="Escalona H.E."/>
            <person name="Waterhouse R.M."/>
            <person name="Zwick A."/>
            <person name="Pang H."/>
        </authorList>
    </citation>
    <scope>NUCLEOTIDE SEQUENCE [LARGE SCALE GENOMIC DNA]</scope>
    <source>
        <strain evidence="1">SYSU2018</strain>
    </source>
</reference>
<dbReference type="EMBL" id="JABFTP020000185">
    <property type="protein sequence ID" value="KAL3286361.1"/>
    <property type="molecule type" value="Genomic_DNA"/>
</dbReference>
<dbReference type="Proteomes" id="UP001516400">
    <property type="component" value="Unassembled WGS sequence"/>
</dbReference>
<comment type="caution">
    <text evidence="1">The sequence shown here is derived from an EMBL/GenBank/DDBJ whole genome shotgun (WGS) entry which is preliminary data.</text>
</comment>
<proteinExistence type="predicted"/>
<sequence length="166" mass="18196">MKEQCSLVLHSNQASLRDIPRIFANICNWSISFLSRISLDSPLGRSGIDNTHSSTPSGSPALKPKLSTPGAVTGLDLLPAGSNDEVTNRREVALRQHSFFQLKVHLRRGQRLTAMDKNVRQISGRVCYCKDSVNNIDKDTETDAAQFLCIAKDGPSGLGDENVFKL</sequence>
<protein>
    <submittedName>
        <fullName evidence="1">Uncharacterized protein</fullName>
    </submittedName>
</protein>
<evidence type="ECO:0000313" key="1">
    <source>
        <dbReference type="EMBL" id="KAL3286361.1"/>
    </source>
</evidence>
<gene>
    <name evidence="1" type="ORF">HHI36_000868</name>
</gene>
<evidence type="ECO:0000313" key="2">
    <source>
        <dbReference type="Proteomes" id="UP001516400"/>
    </source>
</evidence>
<dbReference type="AlphaFoldDB" id="A0ABD2P6G4"/>